<dbReference type="EMBL" id="CAJOBA010005355">
    <property type="protein sequence ID" value="CAF3741037.1"/>
    <property type="molecule type" value="Genomic_DNA"/>
</dbReference>
<dbReference type="PANTHER" id="PTHR23055">
    <property type="entry name" value="CALCIUM BINDING PROTEINS"/>
    <property type="match status" value="1"/>
</dbReference>
<dbReference type="Proteomes" id="UP000682733">
    <property type="component" value="Unassembled WGS sequence"/>
</dbReference>
<evidence type="ECO:0000313" key="5">
    <source>
        <dbReference type="EMBL" id="CAF3741037.1"/>
    </source>
</evidence>
<proteinExistence type="predicted"/>
<sequence>MGQPAGGIYDSRLDPVICKALQHPRSLDDMIKCTKFSRSEIRLLYRGFKQECPSGSVSEERLREIYLQFFPQGSPIKYAHYLFTIMDRNHKGTFTFDDYILTLSVLCRGTIEDKLKWIFRFYDISGDGQLSRESFADVIRSLYDLIGPTVQPRVQENEIQKHIDEILEHVDPLQVNQVTVEDFIEYCKDRPPLIESIQSLSSSF</sequence>
<dbReference type="CDD" id="cd00051">
    <property type="entry name" value="EFh"/>
    <property type="match status" value="1"/>
</dbReference>
<dbReference type="SUPFAM" id="SSF47473">
    <property type="entry name" value="EF-hand"/>
    <property type="match status" value="1"/>
</dbReference>
<evidence type="ECO:0000313" key="6">
    <source>
        <dbReference type="Proteomes" id="UP000677228"/>
    </source>
</evidence>
<dbReference type="PROSITE" id="PS50222">
    <property type="entry name" value="EF_HAND_2"/>
    <property type="match status" value="2"/>
</dbReference>
<evidence type="ECO:0000256" key="2">
    <source>
        <dbReference type="ARBA" id="ARBA00022737"/>
    </source>
</evidence>
<reference evidence="4" key="1">
    <citation type="submission" date="2021-02" db="EMBL/GenBank/DDBJ databases">
        <authorList>
            <person name="Nowell W R."/>
        </authorList>
    </citation>
    <scope>NUCLEOTIDE SEQUENCE</scope>
</reference>
<feature type="domain" description="EF-hand" evidence="3">
    <location>
        <begin position="74"/>
        <end position="109"/>
    </location>
</feature>
<feature type="domain" description="EF-hand" evidence="3">
    <location>
        <begin position="110"/>
        <end position="145"/>
    </location>
</feature>
<gene>
    <name evidence="4" type="ORF">OVA965_LOCUS13020</name>
    <name evidence="5" type="ORF">TMI583_LOCUS13028</name>
</gene>
<comment type="caution">
    <text evidence="4">The sequence shown here is derived from an EMBL/GenBank/DDBJ whole genome shotgun (WGS) entry which is preliminary data.</text>
</comment>
<dbReference type="PANTHER" id="PTHR23055:SF167">
    <property type="entry name" value="EF-HAND DOMAIN-CONTAINING PROTEIN"/>
    <property type="match status" value="1"/>
</dbReference>
<dbReference type="InterPro" id="IPR002048">
    <property type="entry name" value="EF_hand_dom"/>
</dbReference>
<keyword evidence="1" id="KW-0479">Metal-binding</keyword>
<evidence type="ECO:0000259" key="3">
    <source>
        <dbReference type="PROSITE" id="PS50222"/>
    </source>
</evidence>
<name>A0A8S2DQ32_9BILA</name>
<dbReference type="Gene3D" id="1.10.238.10">
    <property type="entry name" value="EF-hand"/>
    <property type="match status" value="1"/>
</dbReference>
<dbReference type="Pfam" id="PF13499">
    <property type="entry name" value="EF-hand_7"/>
    <property type="match status" value="1"/>
</dbReference>
<evidence type="ECO:0000313" key="4">
    <source>
        <dbReference type="EMBL" id="CAF0969437.1"/>
    </source>
</evidence>
<dbReference type="GO" id="GO:0005509">
    <property type="term" value="F:calcium ion binding"/>
    <property type="evidence" value="ECO:0007669"/>
    <property type="project" value="InterPro"/>
</dbReference>
<dbReference type="PRINTS" id="PR00450">
    <property type="entry name" value="RECOVERIN"/>
</dbReference>
<dbReference type="InterPro" id="IPR011992">
    <property type="entry name" value="EF-hand-dom_pair"/>
</dbReference>
<accession>A0A8S2DQ32</accession>
<keyword evidence="2" id="KW-0677">Repeat</keyword>
<dbReference type="EMBL" id="CAJNOK010005348">
    <property type="protein sequence ID" value="CAF0969437.1"/>
    <property type="molecule type" value="Genomic_DNA"/>
</dbReference>
<organism evidence="4 6">
    <name type="scientific">Didymodactylos carnosus</name>
    <dbReference type="NCBI Taxonomy" id="1234261"/>
    <lineage>
        <taxon>Eukaryota</taxon>
        <taxon>Metazoa</taxon>
        <taxon>Spiralia</taxon>
        <taxon>Gnathifera</taxon>
        <taxon>Rotifera</taxon>
        <taxon>Eurotatoria</taxon>
        <taxon>Bdelloidea</taxon>
        <taxon>Philodinida</taxon>
        <taxon>Philodinidae</taxon>
        <taxon>Didymodactylos</taxon>
    </lineage>
</organism>
<dbReference type="AlphaFoldDB" id="A0A8S2DQ32"/>
<evidence type="ECO:0000256" key="1">
    <source>
        <dbReference type="ARBA" id="ARBA00022723"/>
    </source>
</evidence>
<dbReference type="InterPro" id="IPR028846">
    <property type="entry name" value="Recoverin"/>
</dbReference>
<dbReference type="Proteomes" id="UP000677228">
    <property type="component" value="Unassembled WGS sequence"/>
</dbReference>
<protein>
    <recommendedName>
        <fullName evidence="3">EF-hand domain-containing protein</fullName>
    </recommendedName>
</protein>
<dbReference type="SMART" id="SM00054">
    <property type="entry name" value="EFh"/>
    <property type="match status" value="2"/>
</dbReference>